<comment type="caution">
    <text evidence="1">The sequence shown here is derived from an EMBL/GenBank/DDBJ whole genome shotgun (WGS) entry which is preliminary data.</text>
</comment>
<evidence type="ECO:0000313" key="2">
    <source>
        <dbReference type="Proteomes" id="UP000179807"/>
    </source>
</evidence>
<name>A0A1J4JCX3_9EUKA</name>
<protein>
    <submittedName>
        <fullName evidence="1">Uncharacterized protein</fullName>
    </submittedName>
</protein>
<evidence type="ECO:0000313" key="1">
    <source>
        <dbReference type="EMBL" id="OHS95261.1"/>
    </source>
</evidence>
<gene>
    <name evidence="1" type="ORF">TRFO_02248</name>
</gene>
<organism evidence="1 2">
    <name type="scientific">Tritrichomonas foetus</name>
    <dbReference type="NCBI Taxonomy" id="1144522"/>
    <lineage>
        <taxon>Eukaryota</taxon>
        <taxon>Metamonada</taxon>
        <taxon>Parabasalia</taxon>
        <taxon>Tritrichomonadida</taxon>
        <taxon>Tritrichomonadidae</taxon>
        <taxon>Tritrichomonas</taxon>
    </lineage>
</organism>
<dbReference type="AlphaFoldDB" id="A0A1J4JCX3"/>
<keyword evidence="2" id="KW-1185">Reference proteome</keyword>
<proteinExistence type="predicted"/>
<dbReference type="EMBL" id="MLAK01001259">
    <property type="protein sequence ID" value="OHS95261.1"/>
    <property type="molecule type" value="Genomic_DNA"/>
</dbReference>
<reference evidence="1" key="1">
    <citation type="submission" date="2016-10" db="EMBL/GenBank/DDBJ databases">
        <authorList>
            <person name="Benchimol M."/>
            <person name="Almeida L.G."/>
            <person name="Vasconcelos A.T."/>
            <person name="Perreira-Neves A."/>
            <person name="Rosa I.A."/>
            <person name="Tasca T."/>
            <person name="Bogo M.R."/>
            <person name="de Souza W."/>
        </authorList>
    </citation>
    <scope>NUCLEOTIDE SEQUENCE [LARGE SCALE GENOMIC DNA]</scope>
    <source>
        <strain evidence="1">K</strain>
    </source>
</reference>
<dbReference type="RefSeq" id="XP_068348398.1">
    <property type="nucleotide sequence ID" value="XM_068490571.1"/>
</dbReference>
<sequence>MTDTTQHSRIANYIADIINCCANDQSLLEVAVANFQHLNNAMKGYERAPKYFNGIIEDAEISPTNYPLSHFPTPYNAMENNKKFPIANELEKIYDRKLKQCELQMLAKELSSKIGLKLSRDTKRNKTDLLNWFAHNWVVIHPKIFEYQLEKFNFEKTPKQ</sequence>
<dbReference type="GeneID" id="94825275"/>
<dbReference type="VEuPathDB" id="TrichDB:TRFO_02248"/>
<dbReference type="Proteomes" id="UP000179807">
    <property type="component" value="Unassembled WGS sequence"/>
</dbReference>
<dbReference type="OrthoDB" id="10262532at2759"/>
<accession>A0A1J4JCX3</accession>